<keyword evidence="3" id="KW-0597">Phosphoprotein</keyword>
<evidence type="ECO:0000256" key="1">
    <source>
        <dbReference type="ARBA" id="ARBA00000085"/>
    </source>
</evidence>
<gene>
    <name evidence="5" type="ORF">F3W84_10690</name>
</gene>
<dbReference type="PRINTS" id="PR00344">
    <property type="entry name" value="BCTRLSENSOR"/>
</dbReference>
<dbReference type="InterPro" id="IPR005467">
    <property type="entry name" value="His_kinase_dom"/>
</dbReference>
<dbReference type="InterPro" id="IPR036890">
    <property type="entry name" value="HATPase_C_sf"/>
</dbReference>
<dbReference type="GO" id="GO:0000155">
    <property type="term" value="F:phosphorelay sensor kinase activity"/>
    <property type="evidence" value="ECO:0007669"/>
    <property type="project" value="TreeGrafter"/>
</dbReference>
<dbReference type="InterPro" id="IPR003594">
    <property type="entry name" value="HATPase_dom"/>
</dbReference>
<dbReference type="SUPFAM" id="SSF55874">
    <property type="entry name" value="ATPase domain of HSP90 chaperone/DNA topoisomerase II/histidine kinase"/>
    <property type="match status" value="1"/>
</dbReference>
<evidence type="ECO:0000256" key="3">
    <source>
        <dbReference type="ARBA" id="ARBA00022553"/>
    </source>
</evidence>
<dbReference type="PROSITE" id="PS50109">
    <property type="entry name" value="HIS_KIN"/>
    <property type="match status" value="1"/>
</dbReference>
<dbReference type="EMBL" id="VYXQ01000008">
    <property type="protein sequence ID" value="KAA9368347.1"/>
    <property type="molecule type" value="Genomic_DNA"/>
</dbReference>
<keyword evidence="6" id="KW-1185">Reference proteome</keyword>
<dbReference type="Proteomes" id="UP000327108">
    <property type="component" value="Unassembled WGS sequence"/>
</dbReference>
<comment type="catalytic activity">
    <reaction evidence="1">
        <text>ATP + protein L-histidine = ADP + protein N-phospho-L-histidine.</text>
        <dbReference type="EC" id="2.7.13.3"/>
    </reaction>
</comment>
<protein>
    <recommendedName>
        <fullName evidence="2">histidine kinase</fullName>
        <ecNumber evidence="2">2.7.13.3</ecNumber>
    </recommendedName>
</protein>
<dbReference type="AlphaFoldDB" id="A0A5N1JW42"/>
<dbReference type="Gene3D" id="3.30.565.10">
    <property type="entry name" value="Histidine kinase-like ATPase, C-terminal domain"/>
    <property type="match status" value="1"/>
</dbReference>
<dbReference type="Pfam" id="PF02518">
    <property type="entry name" value="HATPase_c"/>
    <property type="match status" value="1"/>
</dbReference>
<comment type="caution">
    <text evidence="5">The sequence shown here is derived from an EMBL/GenBank/DDBJ whole genome shotgun (WGS) entry which is preliminary data.</text>
</comment>
<proteinExistence type="predicted"/>
<feature type="domain" description="Histidine kinase" evidence="4">
    <location>
        <begin position="210"/>
        <end position="415"/>
    </location>
</feature>
<dbReference type="SMART" id="SM00387">
    <property type="entry name" value="HATPase_c"/>
    <property type="match status" value="1"/>
</dbReference>
<dbReference type="InterPro" id="IPR004358">
    <property type="entry name" value="Sig_transdc_His_kin-like_C"/>
</dbReference>
<reference evidence="5 6" key="1">
    <citation type="submission" date="2019-09" db="EMBL/GenBank/DDBJ databases">
        <title>Biological control of the noxious weed angled onion (Allium triquetrum) thwarted by endophytic bacteria in Victoria, Australia.</title>
        <authorList>
            <person name="Tehranchian P."/>
            <person name="Adair R.J."/>
            <person name="Van T.H."/>
            <person name="Morrison P.D."/>
            <person name="Williams H."/>
            <person name="Lawrie A.C."/>
        </authorList>
    </citation>
    <scope>NUCLEOTIDE SEQUENCE [LARGE SCALE GENOMIC DNA]</scope>
    <source>
        <strain evidence="5 6">RPTAtOch1</strain>
    </source>
</reference>
<evidence type="ECO:0000259" key="4">
    <source>
        <dbReference type="PROSITE" id="PS50109"/>
    </source>
</evidence>
<organism evidence="5 6">
    <name type="scientific">Ochrobactrum quorumnocens</name>
    <dbReference type="NCBI Taxonomy" id="271865"/>
    <lineage>
        <taxon>Bacteria</taxon>
        <taxon>Pseudomonadati</taxon>
        <taxon>Pseudomonadota</taxon>
        <taxon>Alphaproteobacteria</taxon>
        <taxon>Hyphomicrobiales</taxon>
        <taxon>Brucellaceae</taxon>
        <taxon>Brucella/Ochrobactrum group</taxon>
        <taxon>Ochrobactrum</taxon>
    </lineage>
</organism>
<dbReference type="PANTHER" id="PTHR43547">
    <property type="entry name" value="TWO-COMPONENT HISTIDINE KINASE"/>
    <property type="match status" value="1"/>
</dbReference>
<evidence type="ECO:0000256" key="2">
    <source>
        <dbReference type="ARBA" id="ARBA00012438"/>
    </source>
</evidence>
<dbReference type="RefSeq" id="WP_151093458.1">
    <property type="nucleotide sequence ID" value="NZ_VYXQ01000008.1"/>
</dbReference>
<dbReference type="EC" id="2.7.13.3" evidence="2"/>
<evidence type="ECO:0000313" key="5">
    <source>
        <dbReference type="EMBL" id="KAA9368347.1"/>
    </source>
</evidence>
<keyword evidence="5" id="KW-0418">Kinase</keyword>
<accession>A0A5N1JW42</accession>
<sequence>MKQKRDTRTCLVFISILVALGLCGWSFQRSEQYRNESATLANQTYEIQWRSTQIREKLIRLDAYIRTAISEIKADPDLALSIKLAEINVRQVLALSYVNVVLSAADVASLNRIGAILENRIAPLINSGHGYQEAYNYLQEAEYLSYQVTGATVAHSATINQAAQINLDASQNRLIFAVSLALLTIGYMAIKQSHSFACKRDNHLRSFSSLFAHMTHTRIAALRLFLQQQKVNEPVDVRMLEAARNASSELEAINRCLLNIADVRRQYVTNTVEHSLRHLRSQRKSCVCIAIDPKAALLPVPAIELQMILDELIQNAETAVEGQSNAKITVSGKAERSWLIGRVKLTFEVIDNGKGMDDKALNKAMSPFFSTKAGSHLGLGLTSCEQMIKALAGSISLTSREQKGTTVRISFPVRRTDRVRLAMGRFGLRP</sequence>
<dbReference type="PANTHER" id="PTHR43547:SF2">
    <property type="entry name" value="HYBRID SIGNAL TRANSDUCTION HISTIDINE KINASE C"/>
    <property type="match status" value="1"/>
</dbReference>
<keyword evidence="5" id="KW-0808">Transferase</keyword>
<name>A0A5N1JW42_9HYPH</name>
<evidence type="ECO:0000313" key="6">
    <source>
        <dbReference type="Proteomes" id="UP000327108"/>
    </source>
</evidence>